<dbReference type="InterPro" id="IPR036390">
    <property type="entry name" value="WH_DNA-bd_sf"/>
</dbReference>
<dbReference type="PANTHER" id="PTHR30419">
    <property type="entry name" value="HTH-TYPE TRANSCRIPTIONAL REGULATOR YBHD"/>
    <property type="match status" value="1"/>
</dbReference>
<dbReference type="InterPro" id="IPR050950">
    <property type="entry name" value="HTH-type_LysR_regulators"/>
</dbReference>
<dbReference type="InterPro" id="IPR005119">
    <property type="entry name" value="LysR_subst-bd"/>
</dbReference>
<evidence type="ECO:0000256" key="3">
    <source>
        <dbReference type="ARBA" id="ARBA00023125"/>
    </source>
</evidence>
<dbReference type="InterPro" id="IPR036388">
    <property type="entry name" value="WH-like_DNA-bd_sf"/>
</dbReference>
<keyword evidence="2" id="KW-0805">Transcription regulation</keyword>
<comment type="similarity">
    <text evidence="1">Belongs to the LysR transcriptional regulatory family.</text>
</comment>
<evidence type="ECO:0000256" key="4">
    <source>
        <dbReference type="ARBA" id="ARBA00023163"/>
    </source>
</evidence>
<keyword evidence="3" id="KW-0238">DNA-binding</keyword>
<protein>
    <submittedName>
        <fullName evidence="6">Hydrogen peroxide-inducible genes activator</fullName>
    </submittedName>
</protein>
<dbReference type="Gene3D" id="3.40.190.10">
    <property type="entry name" value="Periplasmic binding protein-like II"/>
    <property type="match status" value="2"/>
</dbReference>
<dbReference type="GO" id="GO:0003677">
    <property type="term" value="F:DNA binding"/>
    <property type="evidence" value="ECO:0007669"/>
    <property type="project" value="UniProtKB-KW"/>
</dbReference>
<organism evidence="6">
    <name type="scientific">uncultured Acidimicrobiales bacterium</name>
    <dbReference type="NCBI Taxonomy" id="310071"/>
    <lineage>
        <taxon>Bacteria</taxon>
        <taxon>Bacillati</taxon>
        <taxon>Actinomycetota</taxon>
        <taxon>Acidimicrobiia</taxon>
        <taxon>Acidimicrobiales</taxon>
        <taxon>environmental samples</taxon>
    </lineage>
</organism>
<dbReference type="Gene3D" id="1.10.10.10">
    <property type="entry name" value="Winged helix-like DNA-binding domain superfamily/Winged helix DNA-binding domain"/>
    <property type="match status" value="1"/>
</dbReference>
<dbReference type="PROSITE" id="PS50931">
    <property type="entry name" value="HTH_LYSR"/>
    <property type="match status" value="1"/>
</dbReference>
<dbReference type="GO" id="GO:0003700">
    <property type="term" value="F:DNA-binding transcription factor activity"/>
    <property type="evidence" value="ECO:0007669"/>
    <property type="project" value="InterPro"/>
</dbReference>
<dbReference type="EMBL" id="CADCSZ010000050">
    <property type="protein sequence ID" value="CAA9223788.1"/>
    <property type="molecule type" value="Genomic_DNA"/>
</dbReference>
<name>A0A6J4HHY9_9ACTN</name>
<dbReference type="PRINTS" id="PR00039">
    <property type="entry name" value="HTHLYSR"/>
</dbReference>
<dbReference type="SUPFAM" id="SSF46785">
    <property type="entry name" value="Winged helix' DNA-binding domain"/>
    <property type="match status" value="1"/>
</dbReference>
<dbReference type="InterPro" id="IPR000847">
    <property type="entry name" value="LysR_HTH_N"/>
</dbReference>
<dbReference type="AlphaFoldDB" id="A0A6J4HHY9"/>
<evidence type="ECO:0000256" key="2">
    <source>
        <dbReference type="ARBA" id="ARBA00023015"/>
    </source>
</evidence>
<proteinExistence type="inferred from homology"/>
<feature type="domain" description="HTH lysR-type" evidence="5">
    <location>
        <begin position="1"/>
        <end position="56"/>
    </location>
</feature>
<dbReference type="CDD" id="cd05466">
    <property type="entry name" value="PBP2_LTTR_substrate"/>
    <property type="match status" value="1"/>
</dbReference>
<keyword evidence="4" id="KW-0804">Transcription</keyword>
<dbReference type="Pfam" id="PF00126">
    <property type="entry name" value="HTH_1"/>
    <property type="match status" value="1"/>
</dbReference>
<evidence type="ECO:0000313" key="6">
    <source>
        <dbReference type="EMBL" id="CAA9223788.1"/>
    </source>
</evidence>
<gene>
    <name evidence="6" type="ORF">AVDCRST_MAG76-811</name>
</gene>
<evidence type="ECO:0000256" key="1">
    <source>
        <dbReference type="ARBA" id="ARBA00009437"/>
    </source>
</evidence>
<accession>A0A6J4HHY9</accession>
<evidence type="ECO:0000259" key="5">
    <source>
        <dbReference type="PROSITE" id="PS50931"/>
    </source>
</evidence>
<sequence>MDLRQLAALVAVADHGTFSAAADALHTVQSNVSSHVANLEKELGAPLVDRAAGRLTAEGTAVVERARRVQAELAALVADVGALRSDVRGRVHLGVLGTTGRWLVPSLVTRLAEAHPGIAVIVAEGTSATLEPQLVSGTLDLALLTLPLPSSELVAEPLFDEELLLIAPTSSPLAGRERIPVAELDGAELLLPAPGTNFRRELDQVAAEVGITLRPKAELDGVRLLASLCFEGWACGIVPASAVPSWLKGPWRAVGVDGLPLRQIGMATRARGLASAPAKAVASVLTEAIAEGAVKEPGIHLVWR</sequence>
<dbReference type="Pfam" id="PF03466">
    <property type="entry name" value="LysR_substrate"/>
    <property type="match status" value="1"/>
</dbReference>
<reference evidence="6" key="1">
    <citation type="submission" date="2020-02" db="EMBL/GenBank/DDBJ databases">
        <authorList>
            <person name="Meier V. D."/>
        </authorList>
    </citation>
    <scope>NUCLEOTIDE SEQUENCE</scope>
    <source>
        <strain evidence="6">AVDCRST_MAG76</strain>
    </source>
</reference>
<dbReference type="SUPFAM" id="SSF53850">
    <property type="entry name" value="Periplasmic binding protein-like II"/>
    <property type="match status" value="1"/>
</dbReference>
<dbReference type="GO" id="GO:0005829">
    <property type="term" value="C:cytosol"/>
    <property type="evidence" value="ECO:0007669"/>
    <property type="project" value="TreeGrafter"/>
</dbReference>